<dbReference type="RefSeq" id="WP_324771327.1">
    <property type="nucleotide sequence ID" value="NZ_BAAATS010000017.1"/>
</dbReference>
<accession>A0ABU6CFV3</accession>
<gene>
    <name evidence="1" type="ORF">OKJ48_25620</name>
</gene>
<sequence>MRSRAVSLAAQLTALTGHEVRFEEACGRIRLTCALSPQLEERGRRLLLIALADADRYGHDVTAEGAQIWAVIAAEDEWPEPDATPSRGS</sequence>
<protein>
    <submittedName>
        <fullName evidence="1">Uncharacterized protein</fullName>
    </submittedName>
</protein>
<proteinExistence type="predicted"/>
<keyword evidence="2" id="KW-1185">Reference proteome</keyword>
<evidence type="ECO:0000313" key="1">
    <source>
        <dbReference type="EMBL" id="MEB3963593.1"/>
    </source>
</evidence>
<name>A0ABU6CFV3_9ACTN</name>
<evidence type="ECO:0000313" key="2">
    <source>
        <dbReference type="Proteomes" id="UP001352223"/>
    </source>
</evidence>
<dbReference type="EMBL" id="JAOZYB010000257">
    <property type="protein sequence ID" value="MEB3963593.1"/>
    <property type="molecule type" value="Genomic_DNA"/>
</dbReference>
<dbReference type="Proteomes" id="UP001352223">
    <property type="component" value="Unassembled WGS sequence"/>
</dbReference>
<organism evidence="1 2">
    <name type="scientific">Streptomyces kunmingensis</name>
    <dbReference type="NCBI Taxonomy" id="68225"/>
    <lineage>
        <taxon>Bacteria</taxon>
        <taxon>Bacillati</taxon>
        <taxon>Actinomycetota</taxon>
        <taxon>Actinomycetes</taxon>
        <taxon>Kitasatosporales</taxon>
        <taxon>Streptomycetaceae</taxon>
        <taxon>Streptomyces</taxon>
    </lineage>
</organism>
<reference evidence="1 2" key="1">
    <citation type="submission" date="2022-10" db="EMBL/GenBank/DDBJ databases">
        <authorList>
            <person name="Xie J."/>
            <person name="Shen N."/>
        </authorList>
    </citation>
    <scope>NUCLEOTIDE SEQUENCE [LARGE SCALE GENOMIC DNA]</scope>
    <source>
        <strain evidence="1 2">DSM 41681</strain>
    </source>
</reference>
<comment type="caution">
    <text evidence="1">The sequence shown here is derived from an EMBL/GenBank/DDBJ whole genome shotgun (WGS) entry which is preliminary data.</text>
</comment>